<keyword evidence="1" id="KW-1133">Transmembrane helix</keyword>
<name>A0ABS5U6W1_9BACT</name>
<evidence type="ECO:0000256" key="1">
    <source>
        <dbReference type="SAM" id="Phobius"/>
    </source>
</evidence>
<protein>
    <submittedName>
        <fullName evidence="2">Uncharacterized protein</fullName>
    </submittedName>
</protein>
<keyword evidence="3" id="KW-1185">Reference proteome</keyword>
<feature type="transmembrane region" description="Helical" evidence="1">
    <location>
        <begin position="68"/>
        <end position="94"/>
    </location>
</feature>
<accession>A0ABS5U6W1</accession>
<organism evidence="2 3">
    <name type="scientific">Pelotalea chapellei</name>
    <dbReference type="NCBI Taxonomy" id="44671"/>
    <lineage>
        <taxon>Bacteria</taxon>
        <taxon>Pseudomonadati</taxon>
        <taxon>Thermodesulfobacteriota</taxon>
        <taxon>Desulfuromonadia</taxon>
        <taxon>Geobacterales</taxon>
        <taxon>Geobacteraceae</taxon>
        <taxon>Pelotalea</taxon>
    </lineage>
</organism>
<comment type="caution">
    <text evidence="2">The sequence shown here is derived from an EMBL/GenBank/DDBJ whole genome shotgun (WGS) entry which is preliminary data.</text>
</comment>
<sequence>MAAPGMAQHADLAPAAAQAVASGQVLVEAPAMELQAHPDQALAAAARAAALATVQPVQTLDPVWVEVWVVRAAAAVLAVAWVVQAAAAVLAVAWGAAAEWEALPVAELAEVVAGGRSITMGEARLALA</sequence>
<keyword evidence="1" id="KW-0812">Transmembrane</keyword>
<reference evidence="2 3" key="1">
    <citation type="submission" date="2021-05" db="EMBL/GenBank/DDBJ databases">
        <title>The draft genome of Geobacter chapellei DSM 13688.</title>
        <authorList>
            <person name="Xu Z."/>
            <person name="Masuda Y."/>
            <person name="Itoh H."/>
            <person name="Senoo K."/>
        </authorList>
    </citation>
    <scope>NUCLEOTIDE SEQUENCE [LARGE SCALE GENOMIC DNA]</scope>
    <source>
        <strain evidence="2 3">DSM 13688</strain>
    </source>
</reference>
<gene>
    <name evidence="2" type="ORF">KJB30_06390</name>
</gene>
<evidence type="ECO:0000313" key="2">
    <source>
        <dbReference type="EMBL" id="MBT1071402.1"/>
    </source>
</evidence>
<evidence type="ECO:0000313" key="3">
    <source>
        <dbReference type="Proteomes" id="UP000784128"/>
    </source>
</evidence>
<keyword evidence="1" id="KW-0472">Membrane</keyword>
<dbReference type="Proteomes" id="UP000784128">
    <property type="component" value="Unassembled WGS sequence"/>
</dbReference>
<proteinExistence type="predicted"/>
<dbReference type="RefSeq" id="WP_214297132.1">
    <property type="nucleotide sequence ID" value="NZ_JAHDYS010000005.1"/>
</dbReference>
<dbReference type="EMBL" id="JAHDYS010000005">
    <property type="protein sequence ID" value="MBT1071402.1"/>
    <property type="molecule type" value="Genomic_DNA"/>
</dbReference>